<reference evidence="1" key="1">
    <citation type="submission" date="2017-03" db="EMBL/GenBank/DDBJ databases">
        <title>The mitochondrial genome of the carnivorous plant Utricularia reniformis (Lentibulariaceae): structure, comparative analysis and evolutionary landmarks.</title>
        <authorList>
            <person name="Silva S.R."/>
            <person name="Alvarenga D.O."/>
            <person name="Michael T.P."/>
            <person name="Miranda V.F.O."/>
            <person name="Varani A.M."/>
        </authorList>
    </citation>
    <scope>NUCLEOTIDE SEQUENCE</scope>
</reference>
<proteinExistence type="predicted"/>
<dbReference type="AlphaFoldDB" id="A0A1Y0B305"/>
<geneLocation type="mitochondrion" evidence="1"/>
<accession>A0A1Y0B305</accession>
<keyword evidence="1" id="KW-0496">Mitochondrion</keyword>
<protein>
    <submittedName>
        <fullName evidence="1">Uncharacterized protein</fullName>
    </submittedName>
</protein>
<name>A0A1Y0B305_9LAMI</name>
<evidence type="ECO:0000313" key="1">
    <source>
        <dbReference type="EMBL" id="ART31763.1"/>
    </source>
</evidence>
<organism evidence="1">
    <name type="scientific">Utricularia reniformis</name>
    <dbReference type="NCBI Taxonomy" id="192314"/>
    <lineage>
        <taxon>Eukaryota</taxon>
        <taxon>Viridiplantae</taxon>
        <taxon>Streptophyta</taxon>
        <taxon>Embryophyta</taxon>
        <taxon>Tracheophyta</taxon>
        <taxon>Spermatophyta</taxon>
        <taxon>Magnoliopsida</taxon>
        <taxon>eudicotyledons</taxon>
        <taxon>Gunneridae</taxon>
        <taxon>Pentapetalae</taxon>
        <taxon>asterids</taxon>
        <taxon>lamiids</taxon>
        <taxon>Lamiales</taxon>
        <taxon>Lentibulariaceae</taxon>
        <taxon>Utricularia</taxon>
    </lineage>
</organism>
<dbReference type="EMBL" id="KY774314">
    <property type="protein sequence ID" value="ART31763.1"/>
    <property type="molecule type" value="Genomic_DNA"/>
</dbReference>
<sequence>MEHPIFQVKSRYSMQLGSQDVDQAIANLLNGKWAN</sequence>
<gene>
    <name evidence="1" type="ORF">AEK19_MT1578</name>
</gene>